<accession>A0A444ML12</accession>
<name>A0A444ML12_9SPHI</name>
<organism evidence="2 3">
    <name type="scientific">Mucilaginibacter gilvus</name>
    <dbReference type="NCBI Taxonomy" id="2305909"/>
    <lineage>
        <taxon>Bacteria</taxon>
        <taxon>Pseudomonadati</taxon>
        <taxon>Bacteroidota</taxon>
        <taxon>Sphingobacteriia</taxon>
        <taxon>Sphingobacteriales</taxon>
        <taxon>Sphingobacteriaceae</taxon>
        <taxon>Mucilaginibacter</taxon>
    </lineage>
</organism>
<evidence type="ECO:0000313" key="3">
    <source>
        <dbReference type="Proteomes" id="UP000286701"/>
    </source>
</evidence>
<proteinExistence type="predicted"/>
<protein>
    <recommendedName>
        <fullName evidence="1">Di-haem cytochrome c peroxidase domain-containing protein</fullName>
    </recommendedName>
</protein>
<sequence length="59" mass="6591">MAGKHSISCSSCDKQGLAFNVDAIQSLGVNSVTTRHSMRLVNSSFTQEVRFFWDKWQPG</sequence>
<feature type="domain" description="Di-haem cytochrome c peroxidase" evidence="1">
    <location>
        <begin position="3"/>
        <end position="55"/>
    </location>
</feature>
<dbReference type="Pfam" id="PF03150">
    <property type="entry name" value="CCP_MauG"/>
    <property type="match status" value="1"/>
</dbReference>
<dbReference type="AlphaFoldDB" id="A0A444ML12"/>
<dbReference type="Proteomes" id="UP000286701">
    <property type="component" value="Unassembled WGS sequence"/>
</dbReference>
<dbReference type="GO" id="GO:0020037">
    <property type="term" value="F:heme binding"/>
    <property type="evidence" value="ECO:0007669"/>
    <property type="project" value="InterPro"/>
</dbReference>
<dbReference type="Gene3D" id="1.10.760.10">
    <property type="entry name" value="Cytochrome c-like domain"/>
    <property type="match status" value="1"/>
</dbReference>
<comment type="caution">
    <text evidence="2">The sequence shown here is derived from an EMBL/GenBank/DDBJ whole genome shotgun (WGS) entry which is preliminary data.</text>
</comment>
<keyword evidence="3" id="KW-1185">Reference proteome</keyword>
<dbReference type="GO" id="GO:0016491">
    <property type="term" value="F:oxidoreductase activity"/>
    <property type="evidence" value="ECO:0007669"/>
    <property type="project" value="InterPro"/>
</dbReference>
<gene>
    <name evidence="2" type="ORF">EPL05_18475</name>
</gene>
<dbReference type="GO" id="GO:0009055">
    <property type="term" value="F:electron transfer activity"/>
    <property type="evidence" value="ECO:0007669"/>
    <property type="project" value="InterPro"/>
</dbReference>
<dbReference type="InterPro" id="IPR036909">
    <property type="entry name" value="Cyt_c-like_dom_sf"/>
</dbReference>
<dbReference type="InterPro" id="IPR004852">
    <property type="entry name" value="Di-haem_cyt_c_peroxidsae"/>
</dbReference>
<evidence type="ECO:0000259" key="1">
    <source>
        <dbReference type="Pfam" id="PF03150"/>
    </source>
</evidence>
<dbReference type="OrthoDB" id="9805202at2"/>
<reference evidence="2 3" key="1">
    <citation type="submission" date="2019-01" db="EMBL/GenBank/DDBJ databases">
        <title>Mucilaginibacter antarcticum sp. nov., isolated from antarctic soil.</title>
        <authorList>
            <person name="Yan Y.-Q."/>
            <person name="Du Z.-J."/>
        </authorList>
    </citation>
    <scope>NUCLEOTIDE SEQUENCE [LARGE SCALE GENOMIC DNA]</scope>
    <source>
        <strain evidence="2 3">F01003</strain>
    </source>
</reference>
<evidence type="ECO:0000313" key="2">
    <source>
        <dbReference type="EMBL" id="RWY49523.1"/>
    </source>
</evidence>
<dbReference type="EMBL" id="SBIW01000008">
    <property type="protein sequence ID" value="RWY49523.1"/>
    <property type="molecule type" value="Genomic_DNA"/>
</dbReference>